<dbReference type="InterPro" id="IPR020479">
    <property type="entry name" value="HD_metazoa"/>
</dbReference>
<dbReference type="PROSITE" id="PS00027">
    <property type="entry name" value="HOMEOBOX_1"/>
    <property type="match status" value="1"/>
</dbReference>
<dbReference type="InterPro" id="IPR042247">
    <property type="entry name" value="TLX1/2/3"/>
</dbReference>
<evidence type="ECO:0000313" key="10">
    <source>
        <dbReference type="EMBL" id="KAK5975662.1"/>
    </source>
</evidence>
<dbReference type="EMBL" id="WIXE01012785">
    <property type="protein sequence ID" value="KAK5975662.1"/>
    <property type="molecule type" value="Genomic_DNA"/>
</dbReference>
<evidence type="ECO:0000259" key="9">
    <source>
        <dbReference type="PROSITE" id="PS50071"/>
    </source>
</evidence>
<dbReference type="PRINTS" id="PR00024">
    <property type="entry name" value="HOMEOBOX"/>
</dbReference>
<evidence type="ECO:0000256" key="3">
    <source>
        <dbReference type="ARBA" id="ARBA00023125"/>
    </source>
</evidence>
<dbReference type="GO" id="GO:0000978">
    <property type="term" value="F:RNA polymerase II cis-regulatory region sequence-specific DNA binding"/>
    <property type="evidence" value="ECO:0007669"/>
    <property type="project" value="TreeGrafter"/>
</dbReference>
<dbReference type="PANTHER" id="PTHR45921">
    <property type="entry name" value="IP01054P"/>
    <property type="match status" value="1"/>
</dbReference>
<evidence type="ECO:0000256" key="2">
    <source>
        <dbReference type="ARBA" id="ARBA00022473"/>
    </source>
</evidence>
<dbReference type="SUPFAM" id="SSF46689">
    <property type="entry name" value="Homeodomain-like"/>
    <property type="match status" value="1"/>
</dbReference>
<keyword evidence="11" id="KW-1185">Reference proteome</keyword>
<evidence type="ECO:0000256" key="6">
    <source>
        <dbReference type="PROSITE-ProRule" id="PRU00108"/>
    </source>
</evidence>
<dbReference type="PROSITE" id="PS50071">
    <property type="entry name" value="HOMEOBOX_2"/>
    <property type="match status" value="1"/>
</dbReference>
<dbReference type="Proteomes" id="UP001331761">
    <property type="component" value="Unassembled WGS sequence"/>
</dbReference>
<accession>A0AAN8INB6</accession>
<feature type="domain" description="Homeobox" evidence="9">
    <location>
        <begin position="37"/>
        <end position="97"/>
    </location>
</feature>
<dbReference type="GO" id="GO:0048513">
    <property type="term" value="P:animal organ development"/>
    <property type="evidence" value="ECO:0007669"/>
    <property type="project" value="TreeGrafter"/>
</dbReference>
<comment type="caution">
    <text evidence="10">The sequence shown here is derived from an EMBL/GenBank/DDBJ whole genome shotgun (WGS) entry which is preliminary data.</text>
</comment>
<keyword evidence="3 6" id="KW-0238">DNA-binding</keyword>
<protein>
    <submittedName>
        <fullName evidence="10">C15</fullName>
    </submittedName>
</protein>
<dbReference type="Gene3D" id="1.10.10.60">
    <property type="entry name" value="Homeodomain-like"/>
    <property type="match status" value="1"/>
</dbReference>
<sequence>MESSAFSIHNLLREYSQESDRIHQDEGSDGSDMGKLEKEKKMRTSFTKNQIATLEQRFATQKYLNSVERSSLAEQLKMSDAQVKTWFQNRRTKWRRHESEMKEHHRAMSNVLQ</sequence>
<dbReference type="InterPro" id="IPR009057">
    <property type="entry name" value="Homeodomain-like_sf"/>
</dbReference>
<proteinExistence type="predicted"/>
<keyword evidence="5 6" id="KW-0539">Nucleus</keyword>
<dbReference type="GO" id="GO:0005634">
    <property type="term" value="C:nucleus"/>
    <property type="evidence" value="ECO:0007669"/>
    <property type="project" value="UniProtKB-SubCell"/>
</dbReference>
<dbReference type="CDD" id="cd00086">
    <property type="entry name" value="homeodomain"/>
    <property type="match status" value="1"/>
</dbReference>
<gene>
    <name evidence="10" type="ORF">GCK32_018524</name>
</gene>
<keyword evidence="4 6" id="KW-0371">Homeobox</keyword>
<evidence type="ECO:0000256" key="7">
    <source>
        <dbReference type="RuleBase" id="RU000682"/>
    </source>
</evidence>
<dbReference type="GO" id="GO:0000981">
    <property type="term" value="F:DNA-binding transcription factor activity, RNA polymerase II-specific"/>
    <property type="evidence" value="ECO:0007669"/>
    <property type="project" value="InterPro"/>
</dbReference>
<dbReference type="FunFam" id="1.10.10.60:FF:000040">
    <property type="entry name" value="T-cell leukemia homeobox protein 3"/>
    <property type="match status" value="1"/>
</dbReference>
<dbReference type="AlphaFoldDB" id="A0AAN8INB6"/>
<feature type="compositionally biased region" description="Basic and acidic residues" evidence="8">
    <location>
        <begin position="17"/>
        <end position="42"/>
    </location>
</feature>
<dbReference type="InterPro" id="IPR001356">
    <property type="entry name" value="HD"/>
</dbReference>
<feature type="region of interest" description="Disordered" evidence="8">
    <location>
        <begin position="17"/>
        <end position="45"/>
    </location>
</feature>
<feature type="DNA-binding region" description="Homeobox" evidence="6">
    <location>
        <begin position="39"/>
        <end position="98"/>
    </location>
</feature>
<keyword evidence="2" id="KW-0217">Developmental protein</keyword>
<dbReference type="SMART" id="SM00389">
    <property type="entry name" value="HOX"/>
    <property type="match status" value="1"/>
</dbReference>
<evidence type="ECO:0000256" key="5">
    <source>
        <dbReference type="ARBA" id="ARBA00023242"/>
    </source>
</evidence>
<comment type="subcellular location">
    <subcellularLocation>
        <location evidence="1 6 7">Nucleus</location>
    </subcellularLocation>
</comment>
<dbReference type="Pfam" id="PF00046">
    <property type="entry name" value="Homeodomain"/>
    <property type="match status" value="1"/>
</dbReference>
<evidence type="ECO:0000256" key="1">
    <source>
        <dbReference type="ARBA" id="ARBA00004123"/>
    </source>
</evidence>
<reference evidence="10 11" key="1">
    <citation type="submission" date="2019-10" db="EMBL/GenBank/DDBJ databases">
        <title>Assembly and Annotation for the nematode Trichostrongylus colubriformis.</title>
        <authorList>
            <person name="Martin J."/>
        </authorList>
    </citation>
    <scope>NUCLEOTIDE SEQUENCE [LARGE SCALE GENOMIC DNA]</scope>
    <source>
        <strain evidence="10">G859</strain>
        <tissue evidence="10">Whole worm</tissue>
    </source>
</reference>
<evidence type="ECO:0000313" key="11">
    <source>
        <dbReference type="Proteomes" id="UP001331761"/>
    </source>
</evidence>
<name>A0AAN8INB6_TRICO</name>
<organism evidence="10 11">
    <name type="scientific">Trichostrongylus colubriformis</name>
    <name type="common">Black scour worm</name>
    <dbReference type="NCBI Taxonomy" id="6319"/>
    <lineage>
        <taxon>Eukaryota</taxon>
        <taxon>Metazoa</taxon>
        <taxon>Ecdysozoa</taxon>
        <taxon>Nematoda</taxon>
        <taxon>Chromadorea</taxon>
        <taxon>Rhabditida</taxon>
        <taxon>Rhabditina</taxon>
        <taxon>Rhabditomorpha</taxon>
        <taxon>Strongyloidea</taxon>
        <taxon>Trichostrongylidae</taxon>
        <taxon>Trichostrongylus</taxon>
    </lineage>
</organism>
<evidence type="ECO:0000256" key="4">
    <source>
        <dbReference type="ARBA" id="ARBA00023155"/>
    </source>
</evidence>
<evidence type="ECO:0000256" key="8">
    <source>
        <dbReference type="SAM" id="MobiDB-lite"/>
    </source>
</evidence>
<dbReference type="InterPro" id="IPR017970">
    <property type="entry name" value="Homeobox_CS"/>
</dbReference>
<dbReference type="PANTHER" id="PTHR45921:SF6">
    <property type="entry name" value="C15"/>
    <property type="match status" value="1"/>
</dbReference>